<dbReference type="InterPro" id="IPR051531">
    <property type="entry name" value="N-acetyltransferase"/>
</dbReference>
<evidence type="ECO:0000256" key="1">
    <source>
        <dbReference type="ARBA" id="ARBA00022679"/>
    </source>
</evidence>
<name>A0A5N0TB42_9GAMM</name>
<dbReference type="InterPro" id="IPR016181">
    <property type="entry name" value="Acyl_CoA_acyltransferase"/>
</dbReference>
<keyword evidence="2" id="KW-0012">Acyltransferase</keyword>
<keyword evidence="1 5" id="KW-0808">Transferase</keyword>
<evidence type="ECO:0000313" key="6">
    <source>
        <dbReference type="Proteomes" id="UP000325372"/>
    </source>
</evidence>
<dbReference type="EMBL" id="VYXP01000005">
    <property type="protein sequence ID" value="KAA9131367.1"/>
    <property type="molecule type" value="Genomic_DNA"/>
</dbReference>
<sequence length="177" mass="20270">MSAAITRSERQQLRVRLVVPRMEDAREFIEVMDASRHLHHPWVTAPRTPDAWRRYLERLKRDNEAGFLVRRRADGALCGVINLNVITYEALCSAYVSYYAAAATAGMGYMKEGLRLVIERAFGELGLHRLEANIQPGNEASVRLVESVGFECEGYSPRFLHINGKWRDHERWALLAD</sequence>
<evidence type="ECO:0000256" key="3">
    <source>
        <dbReference type="ARBA" id="ARBA00038502"/>
    </source>
</evidence>
<dbReference type="GO" id="GO:0008999">
    <property type="term" value="F:protein-N-terminal-alanine acetyltransferase activity"/>
    <property type="evidence" value="ECO:0007669"/>
    <property type="project" value="TreeGrafter"/>
</dbReference>
<dbReference type="Pfam" id="PF13302">
    <property type="entry name" value="Acetyltransf_3"/>
    <property type="match status" value="1"/>
</dbReference>
<dbReference type="Proteomes" id="UP000325372">
    <property type="component" value="Unassembled WGS sequence"/>
</dbReference>
<proteinExistence type="inferred from homology"/>
<dbReference type="AlphaFoldDB" id="A0A5N0TB42"/>
<dbReference type="PANTHER" id="PTHR43792">
    <property type="entry name" value="GNAT FAMILY, PUTATIVE (AFU_ORTHOLOGUE AFUA_3G00765)-RELATED-RELATED"/>
    <property type="match status" value="1"/>
</dbReference>
<protein>
    <submittedName>
        <fullName evidence="5">GNAT family N-acetyltransferase</fullName>
    </submittedName>
</protein>
<evidence type="ECO:0000259" key="4">
    <source>
        <dbReference type="PROSITE" id="PS51186"/>
    </source>
</evidence>
<dbReference type="Gene3D" id="3.40.630.30">
    <property type="match status" value="1"/>
</dbReference>
<keyword evidence="6" id="KW-1185">Reference proteome</keyword>
<comment type="similarity">
    <text evidence="3">Belongs to the acetyltransferase family. RimJ subfamily.</text>
</comment>
<dbReference type="PANTHER" id="PTHR43792:SF8">
    <property type="entry name" value="[RIBOSOMAL PROTEIN US5]-ALANINE N-ACETYLTRANSFERASE"/>
    <property type="match status" value="1"/>
</dbReference>
<dbReference type="RefSeq" id="WP_150864017.1">
    <property type="nucleotide sequence ID" value="NZ_VYXP01000005.1"/>
</dbReference>
<comment type="caution">
    <text evidence="5">The sequence shown here is derived from an EMBL/GenBank/DDBJ whole genome shotgun (WGS) entry which is preliminary data.</text>
</comment>
<evidence type="ECO:0000313" key="5">
    <source>
        <dbReference type="EMBL" id="KAA9131367.1"/>
    </source>
</evidence>
<dbReference type="SUPFAM" id="SSF55729">
    <property type="entry name" value="Acyl-CoA N-acyltransferases (Nat)"/>
    <property type="match status" value="1"/>
</dbReference>
<gene>
    <name evidence="5" type="ORF">F3N42_08580</name>
</gene>
<feature type="domain" description="N-acetyltransferase" evidence="4">
    <location>
        <begin position="13"/>
        <end position="177"/>
    </location>
</feature>
<dbReference type="GO" id="GO:0005737">
    <property type="term" value="C:cytoplasm"/>
    <property type="evidence" value="ECO:0007669"/>
    <property type="project" value="TreeGrafter"/>
</dbReference>
<dbReference type="InterPro" id="IPR000182">
    <property type="entry name" value="GNAT_dom"/>
</dbReference>
<reference evidence="5 6" key="1">
    <citation type="submission" date="2019-09" db="EMBL/GenBank/DDBJ databases">
        <title>Wenzhouxiangella sp. Genome sequencing and assembly.</title>
        <authorList>
            <person name="Zhang R."/>
        </authorList>
    </citation>
    <scope>NUCLEOTIDE SEQUENCE [LARGE SCALE GENOMIC DNA]</scope>
    <source>
        <strain evidence="5 6">W260</strain>
    </source>
</reference>
<organism evidence="5 6">
    <name type="scientific">Marinihelvus fidelis</name>
    <dbReference type="NCBI Taxonomy" id="2613842"/>
    <lineage>
        <taxon>Bacteria</taxon>
        <taxon>Pseudomonadati</taxon>
        <taxon>Pseudomonadota</taxon>
        <taxon>Gammaproteobacteria</taxon>
        <taxon>Chromatiales</taxon>
        <taxon>Wenzhouxiangellaceae</taxon>
        <taxon>Marinihelvus</taxon>
    </lineage>
</organism>
<dbReference type="PROSITE" id="PS51186">
    <property type="entry name" value="GNAT"/>
    <property type="match status" value="1"/>
</dbReference>
<accession>A0A5N0TB42</accession>
<evidence type="ECO:0000256" key="2">
    <source>
        <dbReference type="ARBA" id="ARBA00023315"/>
    </source>
</evidence>